<dbReference type="InterPro" id="IPR055398">
    <property type="entry name" value="Rossmann-like_BshC"/>
</dbReference>
<dbReference type="InterPro" id="IPR055399">
    <property type="entry name" value="CC_BshC"/>
</dbReference>
<comment type="similarity">
    <text evidence="2">Belongs to the BshC family.</text>
</comment>
<proteinExistence type="inferred from homology"/>
<evidence type="ECO:0000259" key="4">
    <source>
        <dbReference type="Pfam" id="PF24850"/>
    </source>
</evidence>
<gene>
    <name evidence="2 5" type="primary">bshC</name>
    <name evidence="5" type="ORF">Back11_25810</name>
</gene>
<evidence type="ECO:0000313" key="6">
    <source>
        <dbReference type="Proteomes" id="UP000275368"/>
    </source>
</evidence>
<dbReference type="Proteomes" id="UP000275368">
    <property type="component" value="Chromosome"/>
</dbReference>
<dbReference type="KEGG" id="pbk:Back11_25810"/>
<sequence length="549" mass="62378">MEIESVQLPFGQPITEAYVRRTRPEVESLFGSHPAEDTDWKRRAQWLKDQSANRVSAEQLATTLTRYNQRFNDSDEVKLAIEAIGNGAPVVVGGQQAGLWTGPLLVIHKAISVIAAARHAAELTGQIVIPLFWIAGEDHDWDEANHTLIVNQENQLVKIAIERPKGNRTSVSRTKLQQEAMLEAVKKLGETLPDSEYKRDLIASLTSFAKLSDNLSEWFAYTMGWLFGKQGLVLMDSDDPALRKLEGPLFKRMIERNDELEEAYQCGADHIRELGFVPQADVVTGSANVFLFQDDQGSAVGERTLLYKRDGRFENRKGTVAWEKEELLRIANESPERLSNNVLTRPLMQDYVLPVLAAVLGPGEIAYWALTGAAFRSFDMQMPIIVPRMSFTLVEAAVTKHMMKYELTFENVVNRFAEYKEAWLNGQDRYNIEARFDEVKQQFAELYQPIMDLVATVEGGLSALSETNKQKIMDQIAFLQTRTKEAHARQFDASLRQLDRIAVSIWPDGKPQERVVNVTVFWNRFGRSWLDRLLEVPFDCLGSHRIIYL</sequence>
<keyword evidence="6" id="KW-1185">Reference proteome</keyword>
<dbReference type="PIRSF" id="PIRSF012535">
    <property type="entry name" value="UCP012535"/>
    <property type="match status" value="1"/>
</dbReference>
<dbReference type="NCBIfam" id="TIGR03998">
    <property type="entry name" value="thiol_BshC"/>
    <property type="match status" value="1"/>
</dbReference>
<dbReference type="Pfam" id="PF24850">
    <property type="entry name" value="CC_BshC"/>
    <property type="match status" value="1"/>
</dbReference>
<evidence type="ECO:0000259" key="3">
    <source>
        <dbReference type="Pfam" id="PF10079"/>
    </source>
</evidence>
<dbReference type="HAMAP" id="MF_01867">
    <property type="entry name" value="BshC"/>
    <property type="match status" value="1"/>
</dbReference>
<dbReference type="Pfam" id="PF10079">
    <property type="entry name" value="Rossmann-like_BshC"/>
    <property type="match status" value="1"/>
</dbReference>
<name>A0A3G9IS61_9BACL</name>
<accession>A0A3G9IS61</accession>
<feature type="domain" description="Bacillithiol biosynthesis BshC C-terminal coiled-coil" evidence="4">
    <location>
        <begin position="391"/>
        <end position="549"/>
    </location>
</feature>
<organism evidence="5 6">
    <name type="scientific">Paenibacillus baekrokdamisoli</name>
    <dbReference type="NCBI Taxonomy" id="1712516"/>
    <lineage>
        <taxon>Bacteria</taxon>
        <taxon>Bacillati</taxon>
        <taxon>Bacillota</taxon>
        <taxon>Bacilli</taxon>
        <taxon>Bacillales</taxon>
        <taxon>Paenibacillaceae</taxon>
        <taxon>Paenibacillus</taxon>
    </lineage>
</organism>
<evidence type="ECO:0000256" key="1">
    <source>
        <dbReference type="ARBA" id="ARBA00022598"/>
    </source>
</evidence>
<dbReference type="RefSeq" id="WP_125657417.1">
    <property type="nucleotide sequence ID" value="NZ_AP019308.1"/>
</dbReference>
<evidence type="ECO:0000313" key="5">
    <source>
        <dbReference type="EMBL" id="BBH21236.1"/>
    </source>
</evidence>
<keyword evidence="1 2" id="KW-0436">Ligase</keyword>
<dbReference type="InterPro" id="IPR011199">
    <property type="entry name" value="Bacillithiol_biosynth_BshC"/>
</dbReference>
<comment type="function">
    <text evidence="2">Involved in bacillithiol (BSH) biosynthesis. May catalyze the last step of the pathway, the addition of cysteine to glucosamine malate (GlcN-Mal) to generate BSH.</text>
</comment>
<dbReference type="EC" id="6.-.-.-" evidence="2"/>
<dbReference type="OrthoDB" id="9765151at2"/>
<dbReference type="AlphaFoldDB" id="A0A3G9IS61"/>
<evidence type="ECO:0000256" key="2">
    <source>
        <dbReference type="HAMAP-Rule" id="MF_01867"/>
    </source>
</evidence>
<feature type="domain" description="Bacillithiol biosynthesis BshC N-terminal Rossmann-like" evidence="3">
    <location>
        <begin position="1"/>
        <end position="389"/>
    </location>
</feature>
<protein>
    <recommendedName>
        <fullName evidence="2">Putative cysteine ligase BshC</fullName>
        <ecNumber evidence="2">6.-.-.-</ecNumber>
    </recommendedName>
</protein>
<reference evidence="5 6" key="1">
    <citation type="submission" date="2018-11" db="EMBL/GenBank/DDBJ databases">
        <title>Complete genome sequence of Paenibacillus baekrokdamisoli strain KCTC 33723.</title>
        <authorList>
            <person name="Kang S.W."/>
            <person name="Lee K.C."/>
            <person name="Kim K.K."/>
            <person name="Kim J.S."/>
            <person name="Kim D.S."/>
            <person name="Ko S.H."/>
            <person name="Yang S.H."/>
            <person name="Lee J.S."/>
        </authorList>
    </citation>
    <scope>NUCLEOTIDE SEQUENCE [LARGE SCALE GENOMIC DNA]</scope>
    <source>
        <strain evidence="5 6">KCTC 33723</strain>
    </source>
</reference>
<dbReference type="GO" id="GO:0016874">
    <property type="term" value="F:ligase activity"/>
    <property type="evidence" value="ECO:0007669"/>
    <property type="project" value="UniProtKB-UniRule"/>
</dbReference>
<dbReference type="EMBL" id="AP019308">
    <property type="protein sequence ID" value="BBH21236.1"/>
    <property type="molecule type" value="Genomic_DNA"/>
</dbReference>